<dbReference type="EMBL" id="CAJOBF010012913">
    <property type="protein sequence ID" value="CAF4324062.1"/>
    <property type="molecule type" value="Genomic_DNA"/>
</dbReference>
<evidence type="ECO:0000313" key="2">
    <source>
        <dbReference type="EMBL" id="CAF2043412.1"/>
    </source>
</evidence>
<sequence length="374" mass="42889">MSGFANNQLASDISRWSKDIPQLTEALCNLKKEDVQKMREISEMIRNKMKNSSPSKKENKKLNETCDRKISVHAVIQGALLRLYHTFKDIDGMPLFEMEFKKIFEMNLQLVETGLKGLDVQHSYKEMEKISAQFETLTLLPKYVNALISYLVKLENSSEKEKLIKLNIGASTYYHNIKFYNLISKYPLLLLLKLSYTTIKDNIAFIIDFIEKNSEFDDLPIILGNPSKLKFSFNSEIYEFKVKKETLNKNIAEDAQSEDAQSEDAQSEDAQSEDAQSEDAQSEDAQSDDNDNNVKPEKFKNNKKNINEISKYNNKEKIKNKTMKNESKEKVIRTGKAVELKRAKGTSKTVEKVITNENGETSKISTKKTSKSQI</sequence>
<evidence type="ECO:0000256" key="1">
    <source>
        <dbReference type="SAM" id="MobiDB-lite"/>
    </source>
</evidence>
<evidence type="ECO:0000313" key="3">
    <source>
        <dbReference type="EMBL" id="CAF4324062.1"/>
    </source>
</evidence>
<reference evidence="2" key="1">
    <citation type="submission" date="2021-02" db="EMBL/GenBank/DDBJ databases">
        <authorList>
            <person name="Nowell W R."/>
        </authorList>
    </citation>
    <scope>NUCLEOTIDE SEQUENCE</scope>
</reference>
<proteinExistence type="predicted"/>
<gene>
    <name evidence="3" type="ORF">UXM345_LOCUS34631</name>
    <name evidence="2" type="ORF">XDN619_LOCUS7145</name>
</gene>
<feature type="region of interest" description="Disordered" evidence="1">
    <location>
        <begin position="254"/>
        <end position="330"/>
    </location>
</feature>
<feature type="compositionally biased region" description="Acidic residues" evidence="1">
    <location>
        <begin position="255"/>
        <end position="291"/>
    </location>
</feature>
<dbReference type="EMBL" id="CAJNRG010002102">
    <property type="protein sequence ID" value="CAF2043412.1"/>
    <property type="molecule type" value="Genomic_DNA"/>
</dbReference>
<evidence type="ECO:0000313" key="4">
    <source>
        <dbReference type="Proteomes" id="UP000663887"/>
    </source>
</evidence>
<name>A0A816P3C3_9BILA</name>
<protein>
    <submittedName>
        <fullName evidence="2">Uncharacterized protein</fullName>
    </submittedName>
</protein>
<organism evidence="2 4">
    <name type="scientific">Rotaria magnacalcarata</name>
    <dbReference type="NCBI Taxonomy" id="392030"/>
    <lineage>
        <taxon>Eukaryota</taxon>
        <taxon>Metazoa</taxon>
        <taxon>Spiralia</taxon>
        <taxon>Gnathifera</taxon>
        <taxon>Rotifera</taxon>
        <taxon>Eurotatoria</taxon>
        <taxon>Bdelloidea</taxon>
        <taxon>Philodinida</taxon>
        <taxon>Philodinidae</taxon>
        <taxon>Rotaria</taxon>
    </lineage>
</organism>
<feature type="compositionally biased region" description="Basic and acidic residues" evidence="1">
    <location>
        <begin position="313"/>
        <end position="330"/>
    </location>
</feature>
<accession>A0A816P3C3</accession>
<dbReference type="Proteomes" id="UP000663842">
    <property type="component" value="Unassembled WGS sequence"/>
</dbReference>
<dbReference type="AlphaFoldDB" id="A0A816P3C3"/>
<dbReference type="Proteomes" id="UP000663887">
    <property type="component" value="Unassembled WGS sequence"/>
</dbReference>
<comment type="caution">
    <text evidence="2">The sequence shown here is derived from an EMBL/GenBank/DDBJ whole genome shotgun (WGS) entry which is preliminary data.</text>
</comment>